<dbReference type="GO" id="GO:0008168">
    <property type="term" value="F:methyltransferase activity"/>
    <property type="evidence" value="ECO:0007669"/>
    <property type="project" value="UniProtKB-KW"/>
</dbReference>
<dbReference type="eggNOG" id="ENOG5030M31">
    <property type="taxonomic scope" value="Bacteria"/>
</dbReference>
<keyword evidence="1" id="KW-0808">Transferase</keyword>
<reference evidence="2" key="1">
    <citation type="journal article" date="2013" name="Proc. Natl. Acad. Sci. U.S.A.">
        <title>Improving the coverage of the cyanobacterial phylum using diversity-driven genome sequencing.</title>
        <authorList>
            <person name="Shih P.M."/>
            <person name="Wu D."/>
            <person name="Latifi A."/>
            <person name="Axen S.D."/>
            <person name="Fewer D.P."/>
            <person name="Talla E."/>
            <person name="Calteau A."/>
            <person name="Cai F."/>
            <person name="Tandeau de Marsac N."/>
            <person name="Rippka R."/>
            <person name="Herdman M."/>
            <person name="Sivonen K."/>
            <person name="Coursin T."/>
            <person name="Laurent T."/>
            <person name="Goodwin L."/>
            <person name="Nolan M."/>
            <person name="Davenport K.W."/>
            <person name="Han C.S."/>
            <person name="Rubin E.M."/>
            <person name="Eisen J.A."/>
            <person name="Woyke T."/>
            <person name="Gugger M."/>
            <person name="Kerfeld C.A."/>
        </authorList>
    </citation>
    <scope>NUCLEOTIDE SEQUENCE [LARGE SCALE GENOMIC DNA]</scope>
    <source>
        <strain evidence="2">PCC 10605</strain>
        <plasmid evidence="2">Plasmid pCYAN10605.01</plasmid>
    </source>
</reference>
<sequence length="129" mass="15329">MSQKFHFIDSPRIIPRGKQKIPPSGHLAPVIEFKNGKAYPAISGVDLQERQARKLDCPEDYPHWFTWFYQWAEKDELTDLWRTNSIRVPPCLVKFVRYMIDRDKSISEILLFIRKNKNSSRSHKLDIRT</sequence>
<dbReference type="EMBL" id="CP003948">
    <property type="protein sequence ID" value="AFZ55524.1"/>
    <property type="molecule type" value="Genomic_DNA"/>
</dbReference>
<evidence type="ECO:0000313" key="2">
    <source>
        <dbReference type="Proteomes" id="UP000010480"/>
    </source>
</evidence>
<dbReference type="RefSeq" id="WP_015221242.1">
    <property type="nucleotide sequence ID" value="NC_019777.1"/>
</dbReference>
<protein>
    <submittedName>
        <fullName evidence="1">C-5 cytosine-specific DNA methylase</fullName>
    </submittedName>
</protein>
<name>K9Z8N1_CYAAP</name>
<dbReference type="Proteomes" id="UP000010480">
    <property type="component" value="Plasmid pCYAN10605.01"/>
</dbReference>
<evidence type="ECO:0000313" key="1">
    <source>
        <dbReference type="EMBL" id="AFZ55524.1"/>
    </source>
</evidence>
<organism evidence="1 2">
    <name type="scientific">Cyanobacterium aponinum (strain PCC 10605)</name>
    <dbReference type="NCBI Taxonomy" id="755178"/>
    <lineage>
        <taxon>Bacteria</taxon>
        <taxon>Bacillati</taxon>
        <taxon>Cyanobacteriota</taxon>
        <taxon>Cyanophyceae</taxon>
        <taxon>Oscillatoriophycideae</taxon>
        <taxon>Chroococcales</taxon>
        <taxon>Geminocystaceae</taxon>
        <taxon>Cyanobacterium</taxon>
    </lineage>
</organism>
<dbReference type="OrthoDB" id="9978940at2"/>
<geneLocation type="plasmid" evidence="1 2">
    <name>pCYAN10605.01</name>
</geneLocation>
<dbReference type="KEGG" id="can:Cyan10605_3489"/>
<dbReference type="HOGENOM" id="CLU_1945171_0_0_3"/>
<proteinExistence type="predicted"/>
<dbReference type="AlphaFoldDB" id="K9Z8N1"/>
<gene>
    <name evidence="1" type="ordered locus">Cyan10605_3489</name>
</gene>
<dbReference type="GO" id="GO:0032259">
    <property type="term" value="P:methylation"/>
    <property type="evidence" value="ECO:0007669"/>
    <property type="project" value="UniProtKB-KW"/>
</dbReference>
<keyword evidence="1" id="KW-0614">Plasmid</keyword>
<keyword evidence="1" id="KW-0489">Methyltransferase</keyword>
<accession>K9Z8N1</accession>
<keyword evidence="2" id="KW-1185">Reference proteome</keyword>